<dbReference type="SUPFAM" id="SSF57845">
    <property type="entry name" value="B-box zinc-binding domain"/>
    <property type="match status" value="1"/>
</dbReference>
<dbReference type="Pfam" id="PF00643">
    <property type="entry name" value="zf-B_box"/>
    <property type="match status" value="1"/>
</dbReference>
<dbReference type="Gene3D" id="2.60.120.920">
    <property type="match status" value="1"/>
</dbReference>
<dbReference type="InterPro" id="IPR017907">
    <property type="entry name" value="Znf_RING_CS"/>
</dbReference>
<feature type="domain" description="B box-type" evidence="8">
    <location>
        <begin position="121"/>
        <end position="162"/>
    </location>
</feature>
<feature type="domain" description="B30.2/SPRY" evidence="9">
    <location>
        <begin position="310"/>
        <end position="514"/>
    </location>
</feature>
<dbReference type="SUPFAM" id="SSF49899">
    <property type="entry name" value="Concanavalin A-like lectins/glucanases"/>
    <property type="match status" value="1"/>
</dbReference>
<dbReference type="GO" id="GO:0008270">
    <property type="term" value="F:zinc ion binding"/>
    <property type="evidence" value="ECO:0007669"/>
    <property type="project" value="UniProtKB-KW"/>
</dbReference>
<evidence type="ECO:0000259" key="9">
    <source>
        <dbReference type="PROSITE" id="PS50188"/>
    </source>
</evidence>
<dbReference type="KEGG" id="snh:120061891"/>
<dbReference type="Pfam" id="PF13765">
    <property type="entry name" value="PRY"/>
    <property type="match status" value="1"/>
</dbReference>
<dbReference type="InterPro" id="IPR001841">
    <property type="entry name" value="Znf_RING"/>
</dbReference>
<dbReference type="SMART" id="SM00449">
    <property type="entry name" value="SPRY"/>
    <property type="match status" value="1"/>
</dbReference>
<dbReference type="SUPFAM" id="SSF57850">
    <property type="entry name" value="RING/U-box"/>
    <property type="match status" value="1"/>
</dbReference>
<dbReference type="PROSITE" id="PS50089">
    <property type="entry name" value="ZF_RING_2"/>
    <property type="match status" value="1"/>
</dbReference>
<keyword evidence="2 4" id="KW-0863">Zinc-finger</keyword>
<dbReference type="InterPro" id="IPR043136">
    <property type="entry name" value="B30.2/SPRY_sf"/>
</dbReference>
<dbReference type="GO" id="GO:0016567">
    <property type="term" value="P:protein ubiquitination"/>
    <property type="evidence" value="ECO:0007669"/>
    <property type="project" value="InterPro"/>
</dbReference>
<dbReference type="FunFam" id="2.60.120.920:FF:000004">
    <property type="entry name" value="Butyrophilin subfamily 1 member A1"/>
    <property type="match status" value="1"/>
</dbReference>
<dbReference type="PROSITE" id="PS00518">
    <property type="entry name" value="ZF_RING_1"/>
    <property type="match status" value="1"/>
</dbReference>
<evidence type="ECO:0000313" key="11">
    <source>
        <dbReference type="RefSeq" id="XP_038867596.1"/>
    </source>
</evidence>
<evidence type="ECO:0000259" key="7">
    <source>
        <dbReference type="PROSITE" id="PS50089"/>
    </source>
</evidence>
<evidence type="ECO:0000256" key="4">
    <source>
        <dbReference type="PROSITE-ProRule" id="PRU00024"/>
    </source>
</evidence>
<dbReference type="Proteomes" id="UP000808372">
    <property type="component" value="Chromosome 17"/>
</dbReference>
<sequence length="624" mass="70605">MATDASTLEELHSELTCPVCLELFREPVILECGHHFCRVCITQCWEAKYDEHPTCPKCRKTCAPKLRPNSLLCNVVDSVRRARATDGKPGDQESSQDTEERQRGGIMPSSGFSFTDFSPRLESDLCEEHEEKLKLFCEDDQLAICLVCGMSRDHKTHNVIPINEAFENYKDKLSRALERVMIQTEQASLYQVQTNNKIMLIKEHAGDIEEQVSAEFGRLREFLLQEEERVKERLQREKEKRLNQLEEVLKHTTEQIGQLEQTADQLRVKLRENENPAQLRGIKDFIGGAEIMFERPPEVCVDLPEGEFLGPLQYRTWRRMNAVLQPGVTAVTLNPDTAYPRLWVSTCCTQVSVGDIQPNLPNNAERFTRYNIVLGSQALTSGQHYWVVEVGTKTAWGLGVAAASVNRKDEISLCPDDGFWTLVLREGRGGSEYEACTNHEESLLHPPRSPRRVGVYLDYGRGVVAFYDAGDMSHLFTFSDATFTEPVFPYFNPWPIIKGRNREPLIIISPDPEVKAAISKKVQKQQNKQRRRSSEQSGVSEVSAAGVKPPHGMRYRQNSTPFPVTARDKERGTGDEEEDLDVEDKVADMMRSGGQKQQKKEPIDLLPIMDPAFGPGSCGSSMRI</sequence>
<feature type="compositionally biased region" description="Basic residues" evidence="6">
    <location>
        <begin position="521"/>
        <end position="531"/>
    </location>
</feature>
<evidence type="ECO:0000256" key="2">
    <source>
        <dbReference type="ARBA" id="ARBA00022771"/>
    </source>
</evidence>
<dbReference type="CDD" id="cd16594">
    <property type="entry name" value="RING-HC_TRIM7-like_C-IV"/>
    <property type="match status" value="1"/>
</dbReference>
<proteinExistence type="predicted"/>
<gene>
    <name evidence="11" type="primary">LOC120061891</name>
</gene>
<dbReference type="GO" id="GO:0004842">
    <property type="term" value="F:ubiquitin-protein transferase activity"/>
    <property type="evidence" value="ECO:0007669"/>
    <property type="project" value="InterPro"/>
</dbReference>
<dbReference type="InterPro" id="IPR003879">
    <property type="entry name" value="Butyrophylin_SPRY"/>
</dbReference>
<protein>
    <submittedName>
        <fullName evidence="11">Zinc-binding protein A33-like</fullName>
    </submittedName>
</protein>
<evidence type="ECO:0000256" key="3">
    <source>
        <dbReference type="ARBA" id="ARBA00022833"/>
    </source>
</evidence>
<keyword evidence="5" id="KW-0175">Coiled coil</keyword>
<dbReference type="PROSITE" id="PS50119">
    <property type="entry name" value="ZF_BBOX"/>
    <property type="match status" value="1"/>
</dbReference>
<dbReference type="InterPro" id="IPR003613">
    <property type="entry name" value="Ubox_domain"/>
</dbReference>
<dbReference type="InterPro" id="IPR013320">
    <property type="entry name" value="ConA-like_dom_sf"/>
</dbReference>
<keyword evidence="3" id="KW-0862">Zinc</keyword>
<feature type="region of interest" description="Disordered" evidence="6">
    <location>
        <begin position="83"/>
        <end position="105"/>
    </location>
</feature>
<feature type="domain" description="RING-type" evidence="7">
    <location>
        <begin position="17"/>
        <end position="59"/>
    </location>
</feature>
<dbReference type="InterPro" id="IPR013083">
    <property type="entry name" value="Znf_RING/FYVE/PHD"/>
</dbReference>
<dbReference type="Pfam" id="PF00622">
    <property type="entry name" value="SPRY"/>
    <property type="match status" value="1"/>
</dbReference>
<dbReference type="Gene3D" id="3.30.160.60">
    <property type="entry name" value="Classic Zinc Finger"/>
    <property type="match status" value="1"/>
</dbReference>
<keyword evidence="1" id="KW-0479">Metal-binding</keyword>
<feature type="region of interest" description="Disordered" evidence="6">
    <location>
        <begin position="517"/>
        <end position="624"/>
    </location>
</feature>
<dbReference type="PRINTS" id="PR01407">
    <property type="entry name" value="BUTYPHLNCDUF"/>
</dbReference>
<name>A0A8U1F0P2_SALNM</name>
<dbReference type="InterPro" id="IPR050143">
    <property type="entry name" value="TRIM/RBCC"/>
</dbReference>
<dbReference type="InterPro" id="IPR000315">
    <property type="entry name" value="Znf_B-box"/>
</dbReference>
<dbReference type="PROSITE" id="PS50188">
    <property type="entry name" value="B302_SPRY"/>
    <property type="match status" value="1"/>
</dbReference>
<dbReference type="GeneID" id="120061891"/>
<dbReference type="SMART" id="SM00336">
    <property type="entry name" value="BBOX"/>
    <property type="match status" value="1"/>
</dbReference>
<evidence type="ECO:0000259" key="8">
    <source>
        <dbReference type="PROSITE" id="PS50119"/>
    </source>
</evidence>
<evidence type="ECO:0000256" key="6">
    <source>
        <dbReference type="SAM" id="MobiDB-lite"/>
    </source>
</evidence>
<accession>A0A8U1F0P2</accession>
<dbReference type="SMART" id="SM00504">
    <property type="entry name" value="Ubox"/>
    <property type="match status" value="1"/>
</dbReference>
<evidence type="ECO:0000256" key="5">
    <source>
        <dbReference type="SAM" id="Coils"/>
    </source>
</evidence>
<dbReference type="PANTHER" id="PTHR24103">
    <property type="entry name" value="E3 UBIQUITIN-PROTEIN LIGASE TRIM"/>
    <property type="match status" value="1"/>
</dbReference>
<dbReference type="AlphaFoldDB" id="A0A8U1F0P2"/>
<reference evidence="11" key="1">
    <citation type="submission" date="2025-08" db="UniProtKB">
        <authorList>
            <consortium name="RefSeq"/>
        </authorList>
    </citation>
    <scope>IDENTIFICATION</scope>
    <source>
        <tissue evidence="11">White muscle</tissue>
    </source>
</reference>
<evidence type="ECO:0000256" key="1">
    <source>
        <dbReference type="ARBA" id="ARBA00022723"/>
    </source>
</evidence>
<dbReference type="SMART" id="SM00589">
    <property type="entry name" value="PRY"/>
    <property type="match status" value="1"/>
</dbReference>
<evidence type="ECO:0000313" key="10">
    <source>
        <dbReference type="Proteomes" id="UP000808372"/>
    </source>
</evidence>
<dbReference type="InterPro" id="IPR003877">
    <property type="entry name" value="SPRY_dom"/>
</dbReference>
<dbReference type="Pfam" id="PF15227">
    <property type="entry name" value="zf-C3HC4_4"/>
    <property type="match status" value="1"/>
</dbReference>
<dbReference type="Gene3D" id="3.30.40.10">
    <property type="entry name" value="Zinc/RING finger domain, C3HC4 (zinc finger)"/>
    <property type="match status" value="1"/>
</dbReference>
<feature type="coiled-coil region" evidence="5">
    <location>
        <begin position="220"/>
        <end position="269"/>
    </location>
</feature>
<dbReference type="RefSeq" id="XP_038867596.1">
    <property type="nucleotide sequence ID" value="XM_039011668.1"/>
</dbReference>
<dbReference type="CDD" id="cd13733">
    <property type="entry name" value="SPRY_PRY_C-I_1"/>
    <property type="match status" value="1"/>
</dbReference>
<dbReference type="InterPro" id="IPR006574">
    <property type="entry name" value="PRY"/>
</dbReference>
<keyword evidence="10" id="KW-1185">Reference proteome</keyword>
<dbReference type="SMART" id="SM00184">
    <property type="entry name" value="RING"/>
    <property type="match status" value="1"/>
</dbReference>
<dbReference type="InterPro" id="IPR001870">
    <property type="entry name" value="B30.2/SPRY"/>
</dbReference>
<organism evidence="10 11">
    <name type="scientific">Salvelinus namaycush</name>
    <name type="common">Lake trout</name>
    <name type="synonym">Salmo namaycush</name>
    <dbReference type="NCBI Taxonomy" id="8040"/>
    <lineage>
        <taxon>Eukaryota</taxon>
        <taxon>Metazoa</taxon>
        <taxon>Chordata</taxon>
        <taxon>Craniata</taxon>
        <taxon>Vertebrata</taxon>
        <taxon>Euteleostomi</taxon>
        <taxon>Actinopterygii</taxon>
        <taxon>Neopterygii</taxon>
        <taxon>Teleostei</taxon>
        <taxon>Protacanthopterygii</taxon>
        <taxon>Salmoniformes</taxon>
        <taxon>Salmonidae</taxon>
        <taxon>Salmoninae</taxon>
        <taxon>Salvelinus</taxon>
    </lineage>
</organism>